<organism evidence="2 3">
    <name type="scientific">Adineta steineri</name>
    <dbReference type="NCBI Taxonomy" id="433720"/>
    <lineage>
        <taxon>Eukaryota</taxon>
        <taxon>Metazoa</taxon>
        <taxon>Spiralia</taxon>
        <taxon>Gnathifera</taxon>
        <taxon>Rotifera</taxon>
        <taxon>Eurotatoria</taxon>
        <taxon>Bdelloidea</taxon>
        <taxon>Adinetida</taxon>
        <taxon>Adinetidae</taxon>
        <taxon>Adineta</taxon>
    </lineage>
</organism>
<dbReference type="EMBL" id="CAJNON010003280">
    <property type="protein sequence ID" value="CAF1522772.1"/>
    <property type="molecule type" value="Genomic_DNA"/>
</dbReference>
<sequence>ICYHDTSYIQPNQDFIYTNHFFQSLENWSTLNFSEAYSILYNKLIPLSGLFEQVC</sequence>
<gene>
    <name evidence="1" type="ORF">IZO911_LOCUS45155</name>
    <name evidence="2" type="ORF">VCS650_LOCUS43354</name>
</gene>
<accession>A0A815UQW5</accession>
<reference evidence="2" key="1">
    <citation type="submission" date="2021-02" db="EMBL/GenBank/DDBJ databases">
        <authorList>
            <person name="Nowell W R."/>
        </authorList>
    </citation>
    <scope>NUCLEOTIDE SEQUENCE</scope>
</reference>
<dbReference type="Proteomes" id="UP000663860">
    <property type="component" value="Unassembled WGS sequence"/>
</dbReference>
<name>A0A815UQW5_9BILA</name>
<protein>
    <submittedName>
        <fullName evidence="2">Uncharacterized protein</fullName>
    </submittedName>
</protein>
<feature type="non-terminal residue" evidence="2">
    <location>
        <position position="1"/>
    </location>
</feature>
<comment type="caution">
    <text evidence="2">The sequence shown here is derived from an EMBL/GenBank/DDBJ whole genome shotgun (WGS) entry which is preliminary data.</text>
</comment>
<evidence type="ECO:0000313" key="1">
    <source>
        <dbReference type="EMBL" id="CAF1504272.1"/>
    </source>
</evidence>
<evidence type="ECO:0000313" key="2">
    <source>
        <dbReference type="EMBL" id="CAF1522772.1"/>
    </source>
</evidence>
<dbReference type="EMBL" id="CAJNOE010003583">
    <property type="protein sequence ID" value="CAF1504272.1"/>
    <property type="molecule type" value="Genomic_DNA"/>
</dbReference>
<dbReference type="AlphaFoldDB" id="A0A815UQW5"/>
<proteinExistence type="predicted"/>
<dbReference type="OrthoDB" id="360653at2759"/>
<dbReference type="Proteomes" id="UP000663891">
    <property type="component" value="Unassembled WGS sequence"/>
</dbReference>
<evidence type="ECO:0000313" key="3">
    <source>
        <dbReference type="Proteomes" id="UP000663891"/>
    </source>
</evidence>